<comment type="similarity">
    <text evidence="2">Belongs to the multi antimicrobial extrusion (MATE) (TC 2.A.66.1) family.</text>
</comment>
<organism evidence="7 8">
    <name type="scientific">Polycladospora coralii</name>
    <dbReference type="NCBI Taxonomy" id="2771432"/>
    <lineage>
        <taxon>Bacteria</taxon>
        <taxon>Bacillati</taxon>
        <taxon>Bacillota</taxon>
        <taxon>Bacilli</taxon>
        <taxon>Bacillales</taxon>
        <taxon>Thermoactinomycetaceae</taxon>
        <taxon>Polycladospora</taxon>
    </lineage>
</organism>
<dbReference type="RefSeq" id="WP_191142185.1">
    <property type="nucleotide sequence ID" value="NZ_JACXAH010000014.1"/>
</dbReference>
<keyword evidence="4" id="KW-0813">Transport</keyword>
<feature type="transmembrane region" description="Helical" evidence="6">
    <location>
        <begin position="417"/>
        <end position="437"/>
    </location>
</feature>
<evidence type="ECO:0000256" key="3">
    <source>
        <dbReference type="ARBA" id="ARBA00020268"/>
    </source>
</evidence>
<feature type="transmembrane region" description="Helical" evidence="6">
    <location>
        <begin position="192"/>
        <end position="212"/>
    </location>
</feature>
<keyword evidence="6" id="KW-0812">Transmembrane</keyword>
<feature type="transmembrane region" description="Helical" evidence="6">
    <location>
        <begin position="130"/>
        <end position="154"/>
    </location>
</feature>
<dbReference type="PANTHER" id="PTHR43298">
    <property type="entry name" value="MULTIDRUG RESISTANCE PROTEIN NORM-RELATED"/>
    <property type="match status" value="1"/>
</dbReference>
<feature type="transmembrane region" description="Helical" evidence="6">
    <location>
        <begin position="240"/>
        <end position="260"/>
    </location>
</feature>
<keyword evidence="6" id="KW-0472">Membrane</keyword>
<evidence type="ECO:0000256" key="1">
    <source>
        <dbReference type="ARBA" id="ARBA00003408"/>
    </source>
</evidence>
<protein>
    <recommendedName>
        <fullName evidence="3">Probable multidrug resistance protein NorM</fullName>
    </recommendedName>
    <alternativeName>
        <fullName evidence="5">Multidrug-efflux transporter</fullName>
    </alternativeName>
</protein>
<feature type="transmembrane region" description="Helical" evidence="6">
    <location>
        <begin position="319"/>
        <end position="345"/>
    </location>
</feature>
<dbReference type="InterPro" id="IPR002528">
    <property type="entry name" value="MATE_fam"/>
</dbReference>
<feature type="transmembrane region" description="Helical" evidence="6">
    <location>
        <begin position="280"/>
        <end position="299"/>
    </location>
</feature>
<feature type="transmembrane region" description="Helical" evidence="6">
    <location>
        <begin position="357"/>
        <end position="378"/>
    </location>
</feature>
<dbReference type="GO" id="GO:0015297">
    <property type="term" value="F:antiporter activity"/>
    <property type="evidence" value="ECO:0007669"/>
    <property type="project" value="InterPro"/>
</dbReference>
<feature type="transmembrane region" description="Helical" evidence="6">
    <location>
        <begin position="51"/>
        <end position="74"/>
    </location>
</feature>
<evidence type="ECO:0000313" key="7">
    <source>
        <dbReference type="EMBL" id="MBD1372855.1"/>
    </source>
</evidence>
<evidence type="ECO:0000256" key="2">
    <source>
        <dbReference type="ARBA" id="ARBA00010199"/>
    </source>
</evidence>
<sequence>MSTLNYLEGKVTPLLFKTFLPMFLASSVNIFMQLAQLYFMDQAAADALYLFSLYIPISLLFVALIEALQISMQVTVATEKGKGNVKNLPTYLRNYWAYSFIATVLIGGMVLLFIPFMYDFLQVPQSLRTSLWLLIAGMVVTHFFLLFTCMISAYLRGIGKVKISAYLTMAMAITHVIVLFICVSFLKLGVYSLIYAMFISTVGVLIVGLVYVQRYENVKLQKLSFLPSTFLQQGIQKLRFVGIPIFISYCVIFVSTFFYTKIVSPFGSDAVAGFGAAYRLHTLCILPSILLGSATSILMNQNAGAKQHIRVYNAYRVGLFYSFALYLGFSVLLFFGRVPFITALIQNQSSQVVAIDFFTIVSPTYFIVGPILTTLMILEQIGKGYQALVMNILYFVSIIIIGFIFTQRTNDLNLFYWSFAGVNVFGLSGVSYGYYVIRKRYFRPSESSVPSKEVVSG</sequence>
<dbReference type="GO" id="GO:0042910">
    <property type="term" value="F:xenobiotic transmembrane transporter activity"/>
    <property type="evidence" value="ECO:0007669"/>
    <property type="project" value="InterPro"/>
</dbReference>
<name>A0A926RTI1_9BACL</name>
<dbReference type="AlphaFoldDB" id="A0A926RTI1"/>
<dbReference type="GO" id="GO:0005886">
    <property type="term" value="C:plasma membrane"/>
    <property type="evidence" value="ECO:0007669"/>
    <property type="project" value="TreeGrafter"/>
</dbReference>
<evidence type="ECO:0000256" key="6">
    <source>
        <dbReference type="SAM" id="Phobius"/>
    </source>
</evidence>
<comment type="caution">
    <text evidence="7">The sequence shown here is derived from an EMBL/GenBank/DDBJ whole genome shotgun (WGS) entry which is preliminary data.</text>
</comment>
<dbReference type="InterPro" id="IPR050222">
    <property type="entry name" value="MATE_MdtK"/>
</dbReference>
<feature type="transmembrane region" description="Helical" evidence="6">
    <location>
        <begin position="20"/>
        <end position="39"/>
    </location>
</feature>
<feature type="transmembrane region" description="Helical" evidence="6">
    <location>
        <begin position="166"/>
        <end position="186"/>
    </location>
</feature>
<evidence type="ECO:0000256" key="4">
    <source>
        <dbReference type="ARBA" id="ARBA00022448"/>
    </source>
</evidence>
<gene>
    <name evidence="7" type="ORF">IC620_10855</name>
</gene>
<evidence type="ECO:0000256" key="5">
    <source>
        <dbReference type="ARBA" id="ARBA00031636"/>
    </source>
</evidence>
<accession>A0A926RTI1</accession>
<dbReference type="Proteomes" id="UP000661691">
    <property type="component" value="Unassembled WGS sequence"/>
</dbReference>
<feature type="transmembrane region" description="Helical" evidence="6">
    <location>
        <begin position="385"/>
        <end position="405"/>
    </location>
</feature>
<dbReference type="Pfam" id="PF01554">
    <property type="entry name" value="MatE"/>
    <property type="match status" value="2"/>
</dbReference>
<reference evidence="7" key="1">
    <citation type="submission" date="2020-09" db="EMBL/GenBank/DDBJ databases">
        <title>A novel bacterium of genus Hazenella, isolated from South China Sea.</title>
        <authorList>
            <person name="Huang H."/>
            <person name="Mo K."/>
            <person name="Hu Y."/>
        </authorList>
    </citation>
    <scope>NUCLEOTIDE SEQUENCE</scope>
    <source>
        <strain evidence="7">IB182357</strain>
    </source>
</reference>
<comment type="function">
    <text evidence="1">Multidrug efflux pump.</text>
</comment>
<keyword evidence="6" id="KW-1133">Transmembrane helix</keyword>
<keyword evidence="8" id="KW-1185">Reference proteome</keyword>
<proteinExistence type="inferred from homology"/>
<dbReference type="PANTHER" id="PTHR43298:SF2">
    <property type="entry name" value="FMN_FAD EXPORTER YEEO-RELATED"/>
    <property type="match status" value="1"/>
</dbReference>
<feature type="transmembrane region" description="Helical" evidence="6">
    <location>
        <begin position="95"/>
        <end position="118"/>
    </location>
</feature>
<evidence type="ECO:0000313" key="8">
    <source>
        <dbReference type="Proteomes" id="UP000661691"/>
    </source>
</evidence>
<dbReference type="EMBL" id="JACXAH010000014">
    <property type="protein sequence ID" value="MBD1372855.1"/>
    <property type="molecule type" value="Genomic_DNA"/>
</dbReference>